<accession>A0AAV2KQE5</accession>
<sequence length="239" mass="24851">MDCRCGNGDCRCGNGDCRCGNGDCRCGNGDCRCGNGNCRCASLVVALGCMPVSTAFVVTSAASPDVLEASAMDFVGFKACIWEGVDVVVDFVDFDTILDGFVVDFKGLLVDLADWNDLGVVALATGLLKVSVVVVDNVVVSGVGRGDVVFVVVSAAAVGSDVVWLRPVVDVTFVNQNKAEMAYEALGVVCCHSGEESGTPAVNCSFWTPGGATEDNVVLAEVVLEPTGGFIPEEKIRNM</sequence>
<evidence type="ECO:0000313" key="2">
    <source>
        <dbReference type="Proteomes" id="UP001497482"/>
    </source>
</evidence>
<keyword evidence="2" id="KW-1185">Reference proteome</keyword>
<dbReference type="Proteomes" id="UP001497482">
    <property type="component" value="Chromosome 19"/>
</dbReference>
<protein>
    <submittedName>
        <fullName evidence="1">Uncharacterized protein</fullName>
    </submittedName>
</protein>
<evidence type="ECO:0000313" key="1">
    <source>
        <dbReference type="EMBL" id="CAL1589587.1"/>
    </source>
</evidence>
<proteinExistence type="predicted"/>
<organism evidence="1 2">
    <name type="scientific">Knipowitschia caucasica</name>
    <name type="common">Caucasian dwarf goby</name>
    <name type="synonym">Pomatoschistus caucasicus</name>
    <dbReference type="NCBI Taxonomy" id="637954"/>
    <lineage>
        <taxon>Eukaryota</taxon>
        <taxon>Metazoa</taxon>
        <taxon>Chordata</taxon>
        <taxon>Craniata</taxon>
        <taxon>Vertebrata</taxon>
        <taxon>Euteleostomi</taxon>
        <taxon>Actinopterygii</taxon>
        <taxon>Neopterygii</taxon>
        <taxon>Teleostei</taxon>
        <taxon>Neoteleostei</taxon>
        <taxon>Acanthomorphata</taxon>
        <taxon>Gobiaria</taxon>
        <taxon>Gobiiformes</taxon>
        <taxon>Gobioidei</taxon>
        <taxon>Gobiidae</taxon>
        <taxon>Gobiinae</taxon>
        <taxon>Knipowitschia</taxon>
    </lineage>
</organism>
<dbReference type="EMBL" id="OZ035841">
    <property type="protein sequence ID" value="CAL1589587.1"/>
    <property type="molecule type" value="Genomic_DNA"/>
</dbReference>
<name>A0AAV2KQE5_KNICA</name>
<dbReference type="AlphaFoldDB" id="A0AAV2KQE5"/>
<gene>
    <name evidence="1" type="ORF">KC01_LOCUS19214</name>
</gene>
<reference evidence="1 2" key="1">
    <citation type="submission" date="2024-04" db="EMBL/GenBank/DDBJ databases">
        <authorList>
            <person name="Waldvogel A.-M."/>
            <person name="Schoenle A."/>
        </authorList>
    </citation>
    <scope>NUCLEOTIDE SEQUENCE [LARGE SCALE GENOMIC DNA]</scope>
</reference>